<comment type="caution">
    <text evidence="2">The sequence shown here is derived from an EMBL/GenBank/DDBJ whole genome shotgun (WGS) entry which is preliminary data.</text>
</comment>
<dbReference type="PIRSF" id="PIRSF003073">
    <property type="entry name" value="DNAC_TnpB_IstB"/>
    <property type="match status" value="1"/>
</dbReference>
<dbReference type="InterPro" id="IPR027417">
    <property type="entry name" value="P-loop_NTPase"/>
</dbReference>
<accession>A0A644YYK3</accession>
<evidence type="ECO:0000313" key="2">
    <source>
        <dbReference type="EMBL" id="MPM33552.1"/>
    </source>
</evidence>
<organism evidence="2">
    <name type="scientific">bioreactor metagenome</name>
    <dbReference type="NCBI Taxonomy" id="1076179"/>
    <lineage>
        <taxon>unclassified sequences</taxon>
        <taxon>metagenomes</taxon>
        <taxon>ecological metagenomes</taxon>
    </lineage>
</organism>
<dbReference type="EMBL" id="VSSQ01006692">
    <property type="protein sequence ID" value="MPM33552.1"/>
    <property type="molecule type" value="Genomic_DNA"/>
</dbReference>
<reference evidence="2" key="1">
    <citation type="submission" date="2019-08" db="EMBL/GenBank/DDBJ databases">
        <authorList>
            <person name="Kucharzyk K."/>
            <person name="Murdoch R.W."/>
            <person name="Higgins S."/>
            <person name="Loffler F."/>
        </authorList>
    </citation>
    <scope>NUCLEOTIDE SEQUENCE</scope>
</reference>
<gene>
    <name evidence="2" type="ORF">SDC9_80128</name>
</gene>
<dbReference type="AlphaFoldDB" id="A0A644YYK3"/>
<dbReference type="Pfam" id="PF01695">
    <property type="entry name" value="IstB_IS21"/>
    <property type="match status" value="1"/>
</dbReference>
<evidence type="ECO:0000259" key="1">
    <source>
        <dbReference type="Pfam" id="PF01695"/>
    </source>
</evidence>
<dbReference type="InterPro" id="IPR028350">
    <property type="entry name" value="DNAC/IstB-like"/>
</dbReference>
<dbReference type="PANTHER" id="PTHR30050">
    <property type="entry name" value="CHROMOSOMAL REPLICATION INITIATOR PROTEIN DNAA"/>
    <property type="match status" value="1"/>
</dbReference>
<dbReference type="CDD" id="cd00009">
    <property type="entry name" value="AAA"/>
    <property type="match status" value="1"/>
</dbReference>
<proteinExistence type="predicted"/>
<dbReference type="InterPro" id="IPR002611">
    <property type="entry name" value="IstB_ATP-bd"/>
</dbReference>
<dbReference type="GO" id="GO:0005524">
    <property type="term" value="F:ATP binding"/>
    <property type="evidence" value="ECO:0007669"/>
    <property type="project" value="InterPro"/>
</dbReference>
<feature type="domain" description="IstB-like ATP-binding" evidence="1">
    <location>
        <begin position="31"/>
        <end position="248"/>
    </location>
</feature>
<sequence length="250" mass="28305">MTGKEKQLVMNFEHLGEDGIAMGLVEAFSSPSMQNTPLVDVLLDATTKAMVQRRNGRAERLLKMAKLHNTSANIDGIEYHPGRNLDKLTMDRLATCDYIKNHVNICVVGASGTGKSYISKALACRACQCGYRTKVVSYPSLMRELTQLYSHDMQKFERKLRYYSRFPLLVIDEWLCQPPEKQWTPILLELMENRYDDTSTIICTQLPIENWPKVIGNVALGQAILGRVTAASYILRLEGPDLRTRHSVKP</sequence>
<dbReference type="Gene3D" id="3.40.50.300">
    <property type="entry name" value="P-loop containing nucleotide triphosphate hydrolases"/>
    <property type="match status" value="1"/>
</dbReference>
<dbReference type="SUPFAM" id="SSF52540">
    <property type="entry name" value="P-loop containing nucleoside triphosphate hydrolases"/>
    <property type="match status" value="1"/>
</dbReference>
<dbReference type="PANTHER" id="PTHR30050:SF4">
    <property type="entry name" value="ATP-BINDING PROTEIN RV3427C IN INSERTION SEQUENCE-RELATED"/>
    <property type="match status" value="1"/>
</dbReference>
<name>A0A644YYK3_9ZZZZ</name>
<protein>
    <submittedName>
        <fullName evidence="2">IS21 family transposase ISRme9</fullName>
    </submittedName>
</protein>
<dbReference type="GO" id="GO:0006260">
    <property type="term" value="P:DNA replication"/>
    <property type="evidence" value="ECO:0007669"/>
    <property type="project" value="TreeGrafter"/>
</dbReference>